<name>A0A418DEB4_APHAT</name>
<gene>
    <name evidence="2" type="ORF">DYB26_000612</name>
</gene>
<feature type="compositionally biased region" description="Polar residues" evidence="1">
    <location>
        <begin position="105"/>
        <end position="115"/>
    </location>
</feature>
<feature type="region of interest" description="Disordered" evidence="1">
    <location>
        <begin position="100"/>
        <end position="122"/>
    </location>
</feature>
<dbReference type="AlphaFoldDB" id="A0A418DEB4"/>
<accession>A0A418DEB4</accession>
<proteinExistence type="predicted"/>
<reference evidence="2 3" key="1">
    <citation type="submission" date="2018-08" db="EMBL/GenBank/DDBJ databases">
        <title>Aphanomyces genome sequencing and annotation.</title>
        <authorList>
            <person name="Minardi D."/>
            <person name="Oidtmann B."/>
            <person name="Van Der Giezen M."/>
            <person name="Studholme D.J."/>
        </authorList>
    </citation>
    <scope>NUCLEOTIDE SEQUENCE [LARGE SCALE GENOMIC DNA]</scope>
    <source>
        <strain evidence="2 3">FDL457</strain>
    </source>
</reference>
<evidence type="ECO:0000313" key="3">
    <source>
        <dbReference type="Proteomes" id="UP000286510"/>
    </source>
</evidence>
<evidence type="ECO:0000256" key="1">
    <source>
        <dbReference type="SAM" id="MobiDB-lite"/>
    </source>
</evidence>
<protein>
    <submittedName>
        <fullName evidence="2">Uncharacterized protein</fullName>
    </submittedName>
</protein>
<feature type="region of interest" description="Disordered" evidence="1">
    <location>
        <begin position="186"/>
        <end position="218"/>
    </location>
</feature>
<dbReference type="Proteomes" id="UP000286510">
    <property type="component" value="Unassembled WGS sequence"/>
</dbReference>
<comment type="caution">
    <text evidence="2">The sequence shown here is derived from an EMBL/GenBank/DDBJ whole genome shotgun (WGS) entry which is preliminary data.</text>
</comment>
<sequence>MVPTSAGTLHGSDEGREDVDFLDFRAMFASPARIPAEAAVGSTMFNNELEQSPAHPQSSADSGKLFSPLRVIYSPSKFFRSPVVGKDSESSYALTTPVMLKKSKQQQGRTTTQIPPLSAEKAGPLTSPFSGWKVEHGEKYRFMLSPMPVVATTPVAANDDDNRSFLTFAQSLPAITDLNNLDSSPSVTVSPLTPEPPLAKLEPGSCYGKDRTPDTDTECPARAVTQRLEFTDSPTSAYFEPVASFPNIQASTSDAPGRDHRTSDVVGRKSVTLQFAHPSVMGGQATSLKSINDSMRKGKGKVNKNAKAFKALRLVEDTPPTSLTAAPPSLKRQLDESKAILHSLLSTSSSTSFIAPSISDEGVRKKARVLVRDHSQSIEELRSVVASMRSTILQVKTDMEADKNERWKNCYQMDLDKVQTAVHGKADMAAWTEVEMRLQSQLERLSNRVAMDKSELLRVVEEQRDAGMSIESKRMAHMVQDTKRVADHLVGLEQLIHGETKALGQLSVSADWDHKFRTLADEVAREVSTRSAAYQQLDDDMRSQWADLHDATRDVTVHVQSRLKDVEEIMPLEIKARQKRDDKLKKRIDGLAKSLTHVLDSLRTDVECGRNATTLRMNGIVAAQKEMADNMTKVTTSVTNRLQTVQEDTRVAMTNALDMTTQSFTQRLAADVAHSVQHLQKSIDERLELLRQGWASLDSRTQDQLAQVHAHVDKGVAEMHARLLAVYGDVEKGQVEAMQQSLVHRESFQAQLLALETVVADVRGRVASTIQSMDATWTQTFHGIRIATAVEQCVADVVAQVVDESAKQTLEYMAWSTQQGFEWQASQVSDAISAASFDARMQHQSLVRASLDEVAQQLATIDRRCHDAITGLRDDHSQVAGRVHQVQDTLVTMAWNIEERSVADTVADVLRSCVTSVANAVNAHDVVGQVQGLGHQIRQVEFKVQGLRNELEEVRQESTQKDECHRLRVSITSIHEQVNALAAGLDTMQRNVAAGVPSDDTSFAL</sequence>
<evidence type="ECO:0000313" key="2">
    <source>
        <dbReference type="EMBL" id="RHY93342.1"/>
    </source>
</evidence>
<dbReference type="VEuPathDB" id="FungiDB:H257_03081"/>
<organism evidence="2 3">
    <name type="scientific">Aphanomyces astaci</name>
    <name type="common">Crayfish plague agent</name>
    <dbReference type="NCBI Taxonomy" id="112090"/>
    <lineage>
        <taxon>Eukaryota</taxon>
        <taxon>Sar</taxon>
        <taxon>Stramenopiles</taxon>
        <taxon>Oomycota</taxon>
        <taxon>Saprolegniomycetes</taxon>
        <taxon>Saprolegniales</taxon>
        <taxon>Verrucalvaceae</taxon>
        <taxon>Aphanomyces</taxon>
    </lineage>
</organism>
<dbReference type="EMBL" id="QUTF01021333">
    <property type="protein sequence ID" value="RHY93342.1"/>
    <property type="molecule type" value="Genomic_DNA"/>
</dbReference>